<keyword evidence="6 8" id="KW-0046">Antibiotic resistance</keyword>
<dbReference type="Pfam" id="PF00905">
    <property type="entry name" value="Transpeptidase"/>
    <property type="match status" value="1"/>
</dbReference>
<comment type="similarity">
    <text evidence="2 8">Belongs to the class-D beta-lactamase family.</text>
</comment>
<dbReference type="PANTHER" id="PTHR30627:SF6">
    <property type="entry name" value="BETA-LACTAMASE YBXI-RELATED"/>
    <property type="match status" value="1"/>
</dbReference>
<dbReference type="EMBL" id="LZTJ01000006">
    <property type="protein sequence ID" value="OBP78588.1"/>
    <property type="molecule type" value="Genomic_DNA"/>
</dbReference>
<dbReference type="GO" id="GO:0046677">
    <property type="term" value="P:response to antibiotic"/>
    <property type="evidence" value="ECO:0007669"/>
    <property type="project" value="UniProtKB-UniRule"/>
</dbReference>
<protein>
    <recommendedName>
        <fullName evidence="3 8">Beta-lactamase</fullName>
        <ecNumber evidence="3 8">3.5.2.6</ecNumber>
    </recommendedName>
</protein>
<dbReference type="InterPro" id="IPR050515">
    <property type="entry name" value="Beta-lactam/transpept"/>
</dbReference>
<evidence type="ECO:0000256" key="5">
    <source>
        <dbReference type="ARBA" id="ARBA00022801"/>
    </source>
</evidence>
<dbReference type="PROSITE" id="PS00337">
    <property type="entry name" value="BETA_LACTAMASE_D"/>
    <property type="match status" value="1"/>
</dbReference>
<dbReference type="GO" id="GO:0071555">
    <property type="term" value="P:cell wall organization"/>
    <property type="evidence" value="ECO:0007669"/>
    <property type="project" value="TreeGrafter"/>
</dbReference>
<dbReference type="NCBIfam" id="NF000270">
    <property type="entry name" value="bla_class_D_alt"/>
    <property type="match status" value="1"/>
</dbReference>
<evidence type="ECO:0000313" key="10">
    <source>
        <dbReference type="EMBL" id="OBP78588.1"/>
    </source>
</evidence>
<keyword evidence="4" id="KW-0732">Signal</keyword>
<dbReference type="Gene3D" id="3.40.710.10">
    <property type="entry name" value="DD-peptidase/beta-lactamase superfamily"/>
    <property type="match status" value="1"/>
</dbReference>
<dbReference type="GO" id="GO:0008658">
    <property type="term" value="F:penicillin binding"/>
    <property type="evidence" value="ECO:0007669"/>
    <property type="project" value="InterPro"/>
</dbReference>
<feature type="active site" description="Acyl-ester intermediate" evidence="7">
    <location>
        <position position="64"/>
    </location>
</feature>
<reference evidence="11" key="1">
    <citation type="submission" date="2016-06" db="EMBL/GenBank/DDBJ databases">
        <title>NZP2037 Pacbio-Illumina hybrid assembly.</title>
        <authorList>
            <person name="Ramsay J.P."/>
        </authorList>
    </citation>
    <scope>NUCLEOTIDE SEQUENCE [LARGE SCALE GENOMIC DNA]</scope>
    <source>
        <strain evidence="11">R7ANS::ICEMlSym2042</strain>
    </source>
</reference>
<dbReference type="EC" id="3.5.2.6" evidence="3 8"/>
<proteinExistence type="inferred from homology"/>
<evidence type="ECO:0000256" key="2">
    <source>
        <dbReference type="ARBA" id="ARBA00007898"/>
    </source>
</evidence>
<dbReference type="GO" id="GO:0017001">
    <property type="term" value="P:antibiotic catabolic process"/>
    <property type="evidence" value="ECO:0007669"/>
    <property type="project" value="InterPro"/>
</dbReference>
<gene>
    <name evidence="10" type="ORF">BAE39_29640</name>
</gene>
<comment type="catalytic activity">
    <reaction evidence="1 8">
        <text>a beta-lactam + H2O = a substituted beta-amino acid</text>
        <dbReference type="Rhea" id="RHEA:20401"/>
        <dbReference type="ChEBI" id="CHEBI:15377"/>
        <dbReference type="ChEBI" id="CHEBI:35627"/>
        <dbReference type="ChEBI" id="CHEBI:140347"/>
        <dbReference type="EC" id="3.5.2.6"/>
    </reaction>
</comment>
<evidence type="ECO:0000256" key="8">
    <source>
        <dbReference type="RuleBase" id="RU361140"/>
    </source>
</evidence>
<dbReference type="GO" id="GO:0005886">
    <property type="term" value="C:plasma membrane"/>
    <property type="evidence" value="ECO:0007669"/>
    <property type="project" value="TreeGrafter"/>
</dbReference>
<accession>A0A1A5JYQ4</accession>
<dbReference type="Proteomes" id="UP000093748">
    <property type="component" value="Unassembled WGS sequence"/>
</dbReference>
<evidence type="ECO:0000256" key="6">
    <source>
        <dbReference type="ARBA" id="ARBA00023251"/>
    </source>
</evidence>
<dbReference type="InterPro" id="IPR001460">
    <property type="entry name" value="PCN-bd_Tpept"/>
</dbReference>
<evidence type="ECO:0000259" key="9">
    <source>
        <dbReference type="Pfam" id="PF00905"/>
    </source>
</evidence>
<dbReference type="PANTHER" id="PTHR30627">
    <property type="entry name" value="PEPTIDOGLYCAN D,D-TRANSPEPTIDASE"/>
    <property type="match status" value="1"/>
</dbReference>
<evidence type="ECO:0000256" key="1">
    <source>
        <dbReference type="ARBA" id="ARBA00001526"/>
    </source>
</evidence>
<dbReference type="GeneID" id="66683773"/>
<evidence type="ECO:0000313" key="11">
    <source>
        <dbReference type="Proteomes" id="UP000093748"/>
    </source>
</evidence>
<organism evidence="10 11">
    <name type="scientific">Rhizobium loti</name>
    <name type="common">Mesorhizobium loti</name>
    <dbReference type="NCBI Taxonomy" id="381"/>
    <lineage>
        <taxon>Bacteria</taxon>
        <taxon>Pseudomonadati</taxon>
        <taxon>Pseudomonadota</taxon>
        <taxon>Alphaproteobacteria</taxon>
        <taxon>Hyphomicrobiales</taxon>
        <taxon>Phyllobacteriaceae</taxon>
        <taxon>Mesorhizobium</taxon>
    </lineage>
</organism>
<dbReference type="SUPFAM" id="SSF56601">
    <property type="entry name" value="beta-lactamase/transpeptidase-like"/>
    <property type="match status" value="1"/>
</dbReference>
<name>A0A1A5JYQ4_RHILI</name>
<sequence length="275" mass="30310">MRNIDRLPFILAGVLFLLAWLLGFPMRAQSAPLGDVQCTLIADAASGKVLYQDGTCDQPFSPASTFKVPLSLIGYDAGILSDEHTPSWDYKPEFNAAKRDQKIVDPVIWEKDSVLWYSREITRKLGPESFAGYVSKLGYGNKDVSGNPGKNDGLTHSWVNSSLKITPVEQVDFLRKLLARKLPVSAKAYDMTSAIIPTFQAGGWTVQGKTGSTRLADDADKISDKRSLGWFVGWAKKDGQQIVFARLVVDATRTDMPKGLKTRAAFLKDLPLLVK</sequence>
<evidence type="ECO:0000256" key="3">
    <source>
        <dbReference type="ARBA" id="ARBA00012865"/>
    </source>
</evidence>
<keyword evidence="5 8" id="KW-0378">Hydrolase</keyword>
<evidence type="ECO:0000256" key="4">
    <source>
        <dbReference type="ARBA" id="ARBA00022729"/>
    </source>
</evidence>
<dbReference type="OrthoDB" id="9762883at2"/>
<dbReference type="GO" id="GO:0008800">
    <property type="term" value="F:beta-lactamase activity"/>
    <property type="evidence" value="ECO:0007669"/>
    <property type="project" value="UniProtKB-UniRule"/>
</dbReference>
<dbReference type="RefSeq" id="WP_032930476.1">
    <property type="nucleotide sequence ID" value="NZ_LZTH01000047.1"/>
</dbReference>
<feature type="modified residue" description="N6-carboxylysine" evidence="7">
    <location>
        <position position="67"/>
    </location>
</feature>
<evidence type="ECO:0000256" key="7">
    <source>
        <dbReference type="PIRSR" id="PIRSR602137-50"/>
    </source>
</evidence>
<dbReference type="AlphaFoldDB" id="A0A1A5JYQ4"/>
<feature type="domain" description="Penicillin-binding protein transpeptidase" evidence="9">
    <location>
        <begin position="39"/>
        <end position="270"/>
    </location>
</feature>
<dbReference type="InterPro" id="IPR012338">
    <property type="entry name" value="Beta-lactam/transpept-like"/>
</dbReference>
<dbReference type="InterPro" id="IPR002137">
    <property type="entry name" value="Beta-lactam_class-D_AS"/>
</dbReference>
<comment type="caution">
    <text evidence="10">The sequence shown here is derived from an EMBL/GenBank/DDBJ whole genome shotgun (WGS) entry which is preliminary data.</text>
</comment>